<evidence type="ECO:0000313" key="1">
    <source>
        <dbReference type="EMBL" id="SVB82515.1"/>
    </source>
</evidence>
<reference evidence="1" key="1">
    <citation type="submission" date="2018-05" db="EMBL/GenBank/DDBJ databases">
        <authorList>
            <person name="Lanie J.A."/>
            <person name="Ng W.-L."/>
            <person name="Kazmierczak K.M."/>
            <person name="Andrzejewski T.M."/>
            <person name="Davidsen T.M."/>
            <person name="Wayne K.J."/>
            <person name="Tettelin H."/>
            <person name="Glass J.I."/>
            <person name="Rusch D."/>
            <person name="Podicherti R."/>
            <person name="Tsui H.-C.T."/>
            <person name="Winkler M.E."/>
        </authorList>
    </citation>
    <scope>NUCLEOTIDE SEQUENCE</scope>
</reference>
<organism evidence="1">
    <name type="scientific">marine metagenome</name>
    <dbReference type="NCBI Taxonomy" id="408172"/>
    <lineage>
        <taxon>unclassified sequences</taxon>
        <taxon>metagenomes</taxon>
        <taxon>ecological metagenomes</taxon>
    </lineage>
</organism>
<sequence>VLIGALPRVSGFNSFLKKSKIWKIIWLMNRYNQVYSSHCIWVMI</sequence>
<protein>
    <submittedName>
        <fullName evidence="1">Uncharacterized protein</fullName>
    </submittedName>
</protein>
<dbReference type="EMBL" id="UINC01059278">
    <property type="protein sequence ID" value="SVB82515.1"/>
    <property type="molecule type" value="Genomic_DNA"/>
</dbReference>
<accession>A0A382H5V7</accession>
<name>A0A382H5V7_9ZZZZ</name>
<feature type="non-terminal residue" evidence="1">
    <location>
        <position position="1"/>
    </location>
</feature>
<dbReference type="AlphaFoldDB" id="A0A382H5V7"/>
<gene>
    <name evidence="1" type="ORF">METZ01_LOCUS235369</name>
</gene>
<proteinExistence type="predicted"/>